<proteinExistence type="predicted"/>
<accession>A0ABV5KAM3</accession>
<dbReference type="SUPFAM" id="SSF47240">
    <property type="entry name" value="Ferritin-like"/>
    <property type="match status" value="1"/>
</dbReference>
<dbReference type="EMBL" id="JBHMDG010000014">
    <property type="protein sequence ID" value="MFB9313789.1"/>
    <property type="molecule type" value="Genomic_DNA"/>
</dbReference>
<comment type="caution">
    <text evidence="2">The sequence shown here is derived from an EMBL/GenBank/DDBJ whole genome shotgun (WGS) entry which is preliminary data.</text>
</comment>
<dbReference type="RefSeq" id="WP_140010184.1">
    <property type="nucleotide sequence ID" value="NZ_JBHMDG010000014.1"/>
</dbReference>
<dbReference type="Proteomes" id="UP001589750">
    <property type="component" value="Unassembled WGS sequence"/>
</dbReference>
<sequence length="139" mass="14862">MTYLDALQTTLAGEHAALFVVGYLGAQTSQSRSPQLYATLRESYDGHRDRRDRLEDLVREAGGEPVAAGASYELPQVRSEDPTTIAAAGLAVERACGATYGFLVANATGHGRRWAVAAVVDSGLREIDLGGRPRTFPGR</sequence>
<evidence type="ECO:0000259" key="1">
    <source>
        <dbReference type="Pfam" id="PF14530"/>
    </source>
</evidence>
<name>A0ABV5KAM3_9ACTN</name>
<gene>
    <name evidence="2" type="ORF">ACFFRI_12115</name>
</gene>
<dbReference type="Pfam" id="PF14530">
    <property type="entry name" value="DUF4439"/>
    <property type="match status" value="1"/>
</dbReference>
<dbReference type="Gene3D" id="1.20.1260.10">
    <property type="match status" value="1"/>
</dbReference>
<protein>
    <submittedName>
        <fullName evidence="2">Ferritin-like domain-containing protein</fullName>
    </submittedName>
</protein>
<dbReference type="InterPro" id="IPR012347">
    <property type="entry name" value="Ferritin-like"/>
</dbReference>
<feature type="domain" description="DUF4439" evidence="1">
    <location>
        <begin position="6"/>
        <end position="139"/>
    </location>
</feature>
<evidence type="ECO:0000313" key="2">
    <source>
        <dbReference type="EMBL" id="MFB9313789.1"/>
    </source>
</evidence>
<evidence type="ECO:0000313" key="3">
    <source>
        <dbReference type="Proteomes" id="UP001589750"/>
    </source>
</evidence>
<dbReference type="InterPro" id="IPR029447">
    <property type="entry name" value="DUF4439"/>
</dbReference>
<reference evidence="2 3" key="1">
    <citation type="submission" date="2024-09" db="EMBL/GenBank/DDBJ databases">
        <authorList>
            <person name="Sun Q."/>
            <person name="Mori K."/>
        </authorList>
    </citation>
    <scope>NUCLEOTIDE SEQUENCE [LARGE SCALE GENOMIC DNA]</scope>
    <source>
        <strain evidence="2 3">JCM 9626</strain>
    </source>
</reference>
<keyword evidence="3" id="KW-1185">Reference proteome</keyword>
<dbReference type="CDD" id="cd00657">
    <property type="entry name" value="Ferritin_like"/>
    <property type="match status" value="1"/>
</dbReference>
<dbReference type="InterPro" id="IPR009078">
    <property type="entry name" value="Ferritin-like_SF"/>
</dbReference>
<organism evidence="2 3">
    <name type="scientific">Nocardioides plantarum</name>
    <dbReference type="NCBI Taxonomy" id="29299"/>
    <lineage>
        <taxon>Bacteria</taxon>
        <taxon>Bacillati</taxon>
        <taxon>Actinomycetota</taxon>
        <taxon>Actinomycetes</taxon>
        <taxon>Propionibacteriales</taxon>
        <taxon>Nocardioidaceae</taxon>
        <taxon>Nocardioides</taxon>
    </lineage>
</organism>